<accession>A0AAW5UIV8</accession>
<feature type="domain" description="Mannosyl-glycoprotein endo-beta-N-acetylglucosamidase-like" evidence="3">
    <location>
        <begin position="177"/>
        <end position="327"/>
    </location>
</feature>
<dbReference type="InterPro" id="IPR011055">
    <property type="entry name" value="Dup_hybrid_motif"/>
</dbReference>
<evidence type="ECO:0000313" key="4">
    <source>
        <dbReference type="EMBL" id="MCW4138890.1"/>
    </source>
</evidence>
<proteinExistence type="predicted"/>
<dbReference type="PANTHER" id="PTHR33308:SF9">
    <property type="entry name" value="PEPTIDOGLYCAN HYDROLASE FLGJ"/>
    <property type="match status" value="1"/>
</dbReference>
<dbReference type="Proteomes" id="UP001208620">
    <property type="component" value="Unassembled WGS sequence"/>
</dbReference>
<dbReference type="GO" id="GO:0004040">
    <property type="term" value="F:amidase activity"/>
    <property type="evidence" value="ECO:0007669"/>
    <property type="project" value="InterPro"/>
</dbReference>
<protein>
    <submittedName>
        <fullName evidence="4">Glucosaminidase domain-containing protein</fullName>
    </submittedName>
</protein>
<dbReference type="Gene3D" id="2.70.70.10">
    <property type="entry name" value="Glucose Permease (Domain IIA)"/>
    <property type="match status" value="1"/>
</dbReference>
<sequence>MMKRLKWMITSLLWLPINVLAQGSAEAANYWIDKYQSVCYPLKSIQICSTYGIRSDPFTGKKRNHQGIDLVAKYEEVYAMFDGFIKTVGYDPIAGHYITLQAGNYTLSYCHLSEIWVKNQEMVYAGDALGKTGASGRATGPHLHLTCRLLGKIENPYLLLTFVRDTQQRAVEVLGLDKNDKLSPADFLKRYAPLAMSQQRKYGIPSSVILAQMAFESGWGTSKLAKEGNNFFGIKASKSWLEKGLPYSLHNDDKPSEKFCNFSSAEESMEYHSRLLMGERYQKCHKYDSTDHHNWLRGIKAAGYATNIHYVRCCERIISRYKLFLFDHLAEQL</sequence>
<feature type="chain" id="PRO_5043969529" evidence="2">
    <location>
        <begin position="22"/>
        <end position="333"/>
    </location>
</feature>
<dbReference type="Pfam" id="PF01551">
    <property type="entry name" value="Peptidase_M23"/>
    <property type="match status" value="1"/>
</dbReference>
<gene>
    <name evidence="4" type="ORF">ONT01_14170</name>
</gene>
<keyword evidence="1" id="KW-0378">Hydrolase</keyword>
<dbReference type="EMBL" id="JAPDVD010000002">
    <property type="protein sequence ID" value="MCW4138890.1"/>
    <property type="molecule type" value="Genomic_DNA"/>
</dbReference>
<evidence type="ECO:0000256" key="1">
    <source>
        <dbReference type="ARBA" id="ARBA00022801"/>
    </source>
</evidence>
<dbReference type="RefSeq" id="WP_264949501.1">
    <property type="nucleotide sequence ID" value="NZ_DAWEAY010000018.1"/>
</dbReference>
<dbReference type="SUPFAM" id="SSF51261">
    <property type="entry name" value="Duplicated hybrid motif"/>
    <property type="match status" value="1"/>
</dbReference>
<feature type="signal peptide" evidence="2">
    <location>
        <begin position="1"/>
        <end position="21"/>
    </location>
</feature>
<dbReference type="Pfam" id="PF01832">
    <property type="entry name" value="Glucosaminidase"/>
    <property type="match status" value="1"/>
</dbReference>
<keyword evidence="2" id="KW-0732">Signal</keyword>
<dbReference type="PANTHER" id="PTHR33308">
    <property type="entry name" value="PEPTIDOGLYCAN HYDROLASE FLGJ"/>
    <property type="match status" value="1"/>
</dbReference>
<dbReference type="Gene3D" id="1.10.530.10">
    <property type="match status" value="1"/>
</dbReference>
<organism evidence="4 5">
    <name type="scientific">Segatella copri</name>
    <dbReference type="NCBI Taxonomy" id="165179"/>
    <lineage>
        <taxon>Bacteria</taxon>
        <taxon>Pseudomonadati</taxon>
        <taxon>Bacteroidota</taxon>
        <taxon>Bacteroidia</taxon>
        <taxon>Bacteroidales</taxon>
        <taxon>Prevotellaceae</taxon>
        <taxon>Segatella</taxon>
    </lineage>
</organism>
<evidence type="ECO:0000256" key="2">
    <source>
        <dbReference type="SAM" id="SignalP"/>
    </source>
</evidence>
<evidence type="ECO:0000259" key="3">
    <source>
        <dbReference type="SMART" id="SM00047"/>
    </source>
</evidence>
<dbReference type="PRINTS" id="PR01002">
    <property type="entry name" value="FLGFLGJ"/>
</dbReference>
<comment type="caution">
    <text evidence="4">The sequence shown here is derived from an EMBL/GenBank/DDBJ whole genome shotgun (WGS) entry which is preliminary data.</text>
</comment>
<dbReference type="AlphaFoldDB" id="A0AAW5UIV8"/>
<dbReference type="CDD" id="cd12797">
    <property type="entry name" value="M23_peptidase"/>
    <property type="match status" value="1"/>
</dbReference>
<name>A0AAW5UIV8_9BACT</name>
<dbReference type="InterPro" id="IPR051056">
    <property type="entry name" value="Glycosyl_Hydrolase_73"/>
</dbReference>
<dbReference type="SMART" id="SM00047">
    <property type="entry name" value="LYZ2"/>
    <property type="match status" value="1"/>
</dbReference>
<reference evidence="4" key="1">
    <citation type="submission" date="2022-11" db="EMBL/GenBank/DDBJ databases">
        <title>Genomic repertoires linked with pathogenic potency of arthritogenic Prevotella copri isolated from the gut of rheumatoid arthritis patients.</title>
        <authorList>
            <person name="Nii T."/>
            <person name="Maeda Y."/>
            <person name="Motooka D."/>
            <person name="Naito M."/>
            <person name="Matsumoto Y."/>
            <person name="Ogawa T."/>
            <person name="Oguro-Igashira E."/>
            <person name="Kishikawa T."/>
            <person name="Yamashita M."/>
            <person name="Koizumi S."/>
            <person name="Kurakawa T."/>
            <person name="Okumura R."/>
            <person name="Kayama H."/>
            <person name="Murakami M."/>
            <person name="Sakaguchi T."/>
            <person name="Das B."/>
            <person name="Nakamura S."/>
            <person name="Okada Y."/>
            <person name="Kumanogoh A."/>
            <person name="Takeda K."/>
        </authorList>
    </citation>
    <scope>NUCLEOTIDE SEQUENCE</scope>
    <source>
        <strain evidence="4">H105_2-2</strain>
    </source>
</reference>
<dbReference type="InterPro" id="IPR002901">
    <property type="entry name" value="MGlyc_endo_b_GlcNAc-like_dom"/>
</dbReference>
<evidence type="ECO:0000313" key="5">
    <source>
        <dbReference type="Proteomes" id="UP001208620"/>
    </source>
</evidence>
<dbReference type="InterPro" id="IPR016047">
    <property type="entry name" value="M23ase_b-sheet_dom"/>
</dbReference>